<proteinExistence type="predicted"/>
<evidence type="ECO:0000313" key="3">
    <source>
        <dbReference type="Proteomes" id="UP000091820"/>
    </source>
</evidence>
<keyword evidence="1" id="KW-0472">Membrane</keyword>
<reference evidence="2" key="2">
    <citation type="submission" date="2020-05" db="UniProtKB">
        <authorList>
            <consortium name="EnsemblMetazoa"/>
        </authorList>
    </citation>
    <scope>IDENTIFICATION</scope>
    <source>
        <strain evidence="2">IAEA</strain>
    </source>
</reference>
<protein>
    <submittedName>
        <fullName evidence="2">Uncharacterized protein</fullName>
    </submittedName>
</protein>
<accession>A0A1A9WP37</accession>
<keyword evidence="1" id="KW-0812">Transmembrane</keyword>
<dbReference type="VEuPathDB" id="VectorBase:GBRI026757"/>
<reference evidence="3" key="1">
    <citation type="submission" date="2014-03" db="EMBL/GenBank/DDBJ databases">
        <authorList>
            <person name="Aksoy S."/>
            <person name="Warren W."/>
            <person name="Wilson R.K."/>
        </authorList>
    </citation>
    <scope>NUCLEOTIDE SEQUENCE [LARGE SCALE GENOMIC DNA]</scope>
    <source>
        <strain evidence="3">IAEA</strain>
    </source>
</reference>
<keyword evidence="3" id="KW-1185">Reference proteome</keyword>
<dbReference type="EnsemblMetazoa" id="GBRI026757-RA">
    <property type="protein sequence ID" value="GBRI026757-PA"/>
    <property type="gene ID" value="GBRI026757"/>
</dbReference>
<keyword evidence="1" id="KW-1133">Transmembrane helix</keyword>
<feature type="transmembrane region" description="Helical" evidence="1">
    <location>
        <begin position="15"/>
        <end position="35"/>
    </location>
</feature>
<dbReference type="AlphaFoldDB" id="A0A1A9WP37"/>
<dbReference type="Proteomes" id="UP000091820">
    <property type="component" value="Unassembled WGS sequence"/>
</dbReference>
<organism evidence="2 3">
    <name type="scientific">Glossina brevipalpis</name>
    <dbReference type="NCBI Taxonomy" id="37001"/>
    <lineage>
        <taxon>Eukaryota</taxon>
        <taxon>Metazoa</taxon>
        <taxon>Ecdysozoa</taxon>
        <taxon>Arthropoda</taxon>
        <taxon>Hexapoda</taxon>
        <taxon>Insecta</taxon>
        <taxon>Pterygota</taxon>
        <taxon>Neoptera</taxon>
        <taxon>Endopterygota</taxon>
        <taxon>Diptera</taxon>
        <taxon>Brachycera</taxon>
        <taxon>Muscomorpha</taxon>
        <taxon>Hippoboscoidea</taxon>
        <taxon>Glossinidae</taxon>
        <taxon>Glossina</taxon>
    </lineage>
</organism>
<evidence type="ECO:0000313" key="2">
    <source>
        <dbReference type="EnsemblMetazoa" id="GBRI026757-PA"/>
    </source>
</evidence>
<name>A0A1A9WP37_9MUSC</name>
<sequence length="155" mass="17860">MAKPANFLYYSEDRVPFLMVTVRATNSAIILARFATFSKSMRLILDGFTAKPSSSKVSLISFRYSDILTTLAKDFNPRLIEADIRLSNKVLRTVSSSTREHKIIASYKDLSTAIQRAGQKLKQVYQNFVYEYYLAVIDRSWKRINRKVSNILRYG</sequence>
<evidence type="ECO:0000256" key="1">
    <source>
        <dbReference type="SAM" id="Phobius"/>
    </source>
</evidence>